<evidence type="ECO:0000313" key="2">
    <source>
        <dbReference type="Proteomes" id="UP001642464"/>
    </source>
</evidence>
<dbReference type="EMBL" id="CAXAMM010031613">
    <property type="protein sequence ID" value="CAK9068401.1"/>
    <property type="molecule type" value="Genomic_DNA"/>
</dbReference>
<dbReference type="Proteomes" id="UP001642464">
    <property type="component" value="Unassembled WGS sequence"/>
</dbReference>
<feature type="non-terminal residue" evidence="1">
    <location>
        <position position="115"/>
    </location>
</feature>
<evidence type="ECO:0000313" key="1">
    <source>
        <dbReference type="EMBL" id="CAK9068401.1"/>
    </source>
</evidence>
<accession>A0ABP0NXU6</accession>
<reference evidence="1 2" key="1">
    <citation type="submission" date="2024-02" db="EMBL/GenBank/DDBJ databases">
        <authorList>
            <person name="Chen Y."/>
            <person name="Shah S."/>
            <person name="Dougan E. K."/>
            <person name="Thang M."/>
            <person name="Chan C."/>
        </authorList>
    </citation>
    <scope>NUCLEOTIDE SEQUENCE [LARGE SCALE GENOMIC DNA]</scope>
</reference>
<organism evidence="1 2">
    <name type="scientific">Durusdinium trenchii</name>
    <dbReference type="NCBI Taxonomy" id="1381693"/>
    <lineage>
        <taxon>Eukaryota</taxon>
        <taxon>Sar</taxon>
        <taxon>Alveolata</taxon>
        <taxon>Dinophyceae</taxon>
        <taxon>Suessiales</taxon>
        <taxon>Symbiodiniaceae</taxon>
        <taxon>Durusdinium</taxon>
    </lineage>
</organism>
<sequence>DSAWVKPCFREMLYTILDAQYVVDKLRCQSKCWKVVKGSGMGLTCSAEVSNAAFYMLTERNLLLEPDIRADYGILFYGRFHDDGLLILNCPQESRMELFRLMSVRSKFFELKIEE</sequence>
<name>A0ABP0NXU6_9DINO</name>
<proteinExistence type="predicted"/>
<keyword evidence="2" id="KW-1185">Reference proteome</keyword>
<feature type="non-terminal residue" evidence="1">
    <location>
        <position position="1"/>
    </location>
</feature>
<gene>
    <name evidence="1" type="ORF">SCF082_LOCUS34449</name>
</gene>
<comment type="caution">
    <text evidence="1">The sequence shown here is derived from an EMBL/GenBank/DDBJ whole genome shotgun (WGS) entry which is preliminary data.</text>
</comment>
<evidence type="ECO:0008006" key="3">
    <source>
        <dbReference type="Google" id="ProtNLM"/>
    </source>
</evidence>
<protein>
    <recommendedName>
        <fullName evidence="3">Reverse transcriptase</fullName>
    </recommendedName>
</protein>